<dbReference type="SUPFAM" id="SSF48557">
    <property type="entry name" value="L-aspartase-like"/>
    <property type="match status" value="1"/>
</dbReference>
<dbReference type="Proteomes" id="UP000014760">
    <property type="component" value="Unassembled WGS sequence"/>
</dbReference>
<dbReference type="GO" id="GO:0003824">
    <property type="term" value="F:catalytic activity"/>
    <property type="evidence" value="ECO:0007669"/>
    <property type="project" value="InterPro"/>
</dbReference>
<gene>
    <name evidence="2" type="ORF">CAPTEDRAFT_52932</name>
</gene>
<feature type="non-terminal residue" evidence="2">
    <location>
        <position position="1"/>
    </location>
</feature>
<comment type="similarity">
    <text evidence="1">Belongs to the PAL/histidase family.</text>
</comment>
<dbReference type="Gene3D" id="1.10.275.10">
    <property type="entry name" value="Fumarase/aspartase (N-terminal domain)"/>
    <property type="match status" value="1"/>
</dbReference>
<organism evidence="2">
    <name type="scientific">Capitella teleta</name>
    <name type="common">Polychaete worm</name>
    <dbReference type="NCBI Taxonomy" id="283909"/>
    <lineage>
        <taxon>Eukaryota</taxon>
        <taxon>Metazoa</taxon>
        <taxon>Spiralia</taxon>
        <taxon>Lophotrochozoa</taxon>
        <taxon>Annelida</taxon>
        <taxon>Polychaeta</taxon>
        <taxon>Sedentaria</taxon>
        <taxon>Scolecida</taxon>
        <taxon>Capitellidae</taxon>
        <taxon>Capitella</taxon>
    </lineage>
</organism>
<dbReference type="OMA" id="VENTRCE"/>
<dbReference type="PANTHER" id="PTHR10362">
    <property type="entry name" value="HISTIDINE AMMONIA-LYASE"/>
    <property type="match status" value="1"/>
</dbReference>
<dbReference type="InterPro" id="IPR024083">
    <property type="entry name" value="Fumarase/histidase_N"/>
</dbReference>
<evidence type="ECO:0000256" key="1">
    <source>
        <dbReference type="ARBA" id="ARBA00007238"/>
    </source>
</evidence>
<evidence type="ECO:0000313" key="4">
    <source>
        <dbReference type="Proteomes" id="UP000014760"/>
    </source>
</evidence>
<protein>
    <recommendedName>
        <fullName evidence="5">Phenylalanine ammonia-lyase</fullName>
    </recommendedName>
</protein>
<sequence>LTLDGQSLTSAQILAATEDPKIKVKLAESVPKLLEKNHSFLASKVAEGKKIYGVNTGYGGSADVRFEDVKEVQRSLIHHLNAGFGEKIDPKIVRGVMVVRTNSLSKGFSGVRHEVVDCLCRMINDDIIPVVPKRGSISASGDLMPTSYIACCMMGRPDAKVIHKGVVRTMQDLMNEGFQPIQFVEKEALAVVNASSFATTLAACLLTESSAALLMTQLSTALSVESLHGRLESFHPTIHKCMPHSGQKEAAANISRMLSNSKLAEFLMDIDREDHEGVLKQDRYALRTSAQWLSPAIETLCKALDTIKIDLNSANDNPLIDHLHQKILHGGNFQGVSSTVAMDQTRQALQLCGKLLFAQMSEMLNVNMSHGLPPNLCGSNPNVDFGLKGTDTAMASYMSELDYLTAPLTNHVLSAEMHNQSINSLALISARMTAQALDVLHMMLANITLAHVQAIDLRVLQ</sequence>
<dbReference type="OrthoDB" id="10051290at2759"/>
<evidence type="ECO:0000313" key="3">
    <source>
        <dbReference type="EnsemblMetazoa" id="CapteP52932"/>
    </source>
</evidence>
<feature type="non-terminal residue" evidence="2">
    <location>
        <position position="461"/>
    </location>
</feature>
<evidence type="ECO:0000313" key="2">
    <source>
        <dbReference type="EMBL" id="ELT90413.1"/>
    </source>
</evidence>
<dbReference type="Pfam" id="PF00221">
    <property type="entry name" value="Lyase_aromatic"/>
    <property type="match status" value="1"/>
</dbReference>
<dbReference type="InterPro" id="IPR008948">
    <property type="entry name" value="L-Aspartase-like"/>
</dbReference>
<dbReference type="EMBL" id="AMQN01014373">
    <property type="status" value="NOT_ANNOTATED_CDS"/>
    <property type="molecule type" value="Genomic_DNA"/>
</dbReference>
<reference evidence="4" key="1">
    <citation type="submission" date="2012-12" db="EMBL/GenBank/DDBJ databases">
        <authorList>
            <person name="Hellsten U."/>
            <person name="Grimwood J."/>
            <person name="Chapman J.A."/>
            <person name="Shapiro H."/>
            <person name="Aerts A."/>
            <person name="Otillar R.P."/>
            <person name="Terry A.Y."/>
            <person name="Boore J.L."/>
            <person name="Simakov O."/>
            <person name="Marletaz F."/>
            <person name="Cho S.-J."/>
            <person name="Edsinger-Gonzales E."/>
            <person name="Havlak P."/>
            <person name="Kuo D.-H."/>
            <person name="Larsson T."/>
            <person name="Lv J."/>
            <person name="Arendt D."/>
            <person name="Savage R."/>
            <person name="Osoegawa K."/>
            <person name="de Jong P."/>
            <person name="Lindberg D.R."/>
            <person name="Seaver E.C."/>
            <person name="Weisblat D.A."/>
            <person name="Putnam N.H."/>
            <person name="Grigoriev I.V."/>
            <person name="Rokhsar D.S."/>
        </authorList>
    </citation>
    <scope>NUCLEOTIDE SEQUENCE</scope>
    <source>
        <strain evidence="4">I ESC-2004</strain>
    </source>
</reference>
<dbReference type="CDD" id="cd00332">
    <property type="entry name" value="PAL-HAL"/>
    <property type="match status" value="1"/>
</dbReference>
<keyword evidence="4" id="KW-1185">Reference proteome</keyword>
<dbReference type="Gene3D" id="1.20.200.10">
    <property type="entry name" value="Fumarase/aspartase (Central domain)"/>
    <property type="match status" value="1"/>
</dbReference>
<reference evidence="2 4" key="2">
    <citation type="journal article" date="2013" name="Nature">
        <title>Insights into bilaterian evolution from three spiralian genomes.</title>
        <authorList>
            <person name="Simakov O."/>
            <person name="Marletaz F."/>
            <person name="Cho S.J."/>
            <person name="Edsinger-Gonzales E."/>
            <person name="Havlak P."/>
            <person name="Hellsten U."/>
            <person name="Kuo D.H."/>
            <person name="Larsson T."/>
            <person name="Lv J."/>
            <person name="Arendt D."/>
            <person name="Savage R."/>
            <person name="Osoegawa K."/>
            <person name="de Jong P."/>
            <person name="Grimwood J."/>
            <person name="Chapman J.A."/>
            <person name="Shapiro H."/>
            <person name="Aerts A."/>
            <person name="Otillar R.P."/>
            <person name="Terry A.Y."/>
            <person name="Boore J.L."/>
            <person name="Grigoriev I.V."/>
            <person name="Lindberg D.R."/>
            <person name="Seaver E.C."/>
            <person name="Weisblat D.A."/>
            <person name="Putnam N.H."/>
            <person name="Rokhsar D.S."/>
        </authorList>
    </citation>
    <scope>NUCLEOTIDE SEQUENCE</scope>
    <source>
        <strain evidence="2 4">I ESC-2004</strain>
    </source>
</reference>
<dbReference type="AlphaFoldDB" id="R7T9J2"/>
<dbReference type="EMBL" id="KB310926">
    <property type="protein sequence ID" value="ELT90413.1"/>
    <property type="molecule type" value="Genomic_DNA"/>
</dbReference>
<evidence type="ECO:0008006" key="5">
    <source>
        <dbReference type="Google" id="ProtNLM"/>
    </source>
</evidence>
<dbReference type="HOGENOM" id="CLU_014801_3_2_1"/>
<dbReference type="InterPro" id="IPR001106">
    <property type="entry name" value="Aromatic_Lyase"/>
</dbReference>
<reference evidence="3" key="3">
    <citation type="submission" date="2015-06" db="UniProtKB">
        <authorList>
            <consortium name="EnsemblMetazoa"/>
        </authorList>
    </citation>
    <scope>IDENTIFICATION</scope>
</reference>
<name>R7T9J2_CAPTE</name>
<accession>R7T9J2</accession>
<dbReference type="EnsemblMetazoa" id="CapteT52932">
    <property type="protein sequence ID" value="CapteP52932"/>
    <property type="gene ID" value="CapteG52932"/>
</dbReference>
<proteinExistence type="inferred from homology"/>
<dbReference type="STRING" id="283909.R7T9J2"/>